<dbReference type="AlphaFoldDB" id="A0A9X3F0V3"/>
<evidence type="ECO:0000256" key="1">
    <source>
        <dbReference type="SAM" id="MobiDB-lite"/>
    </source>
</evidence>
<keyword evidence="3" id="KW-1185">Reference proteome</keyword>
<name>A0A9X3F0V3_9BACT</name>
<protein>
    <recommendedName>
        <fullName evidence="4">Tetratricopeptide repeat protein</fullName>
    </recommendedName>
</protein>
<accession>A0A9X3F0V3</accession>
<proteinExistence type="predicted"/>
<organism evidence="2 3">
    <name type="scientific">Nannocystis pusilla</name>
    <dbReference type="NCBI Taxonomy" id="889268"/>
    <lineage>
        <taxon>Bacteria</taxon>
        <taxon>Pseudomonadati</taxon>
        <taxon>Myxococcota</taxon>
        <taxon>Polyangia</taxon>
        <taxon>Nannocystales</taxon>
        <taxon>Nannocystaceae</taxon>
        <taxon>Nannocystis</taxon>
    </lineage>
</organism>
<feature type="compositionally biased region" description="Basic and acidic residues" evidence="1">
    <location>
        <begin position="54"/>
        <end position="64"/>
    </location>
</feature>
<reference evidence="2" key="1">
    <citation type="submission" date="2022-11" db="EMBL/GenBank/DDBJ databases">
        <title>Minimal conservation of predation-associated metabolite biosynthetic gene clusters underscores biosynthetic potential of Myxococcota including descriptions for ten novel species: Archangium lansinium sp. nov., Myxococcus landrumus sp. nov., Nannocystis bai.</title>
        <authorList>
            <person name="Ahearne A."/>
            <person name="Stevens C."/>
            <person name="Phillips K."/>
        </authorList>
    </citation>
    <scope>NUCLEOTIDE SEQUENCE</scope>
    <source>
        <strain evidence="2">Na p29</strain>
    </source>
</reference>
<gene>
    <name evidence="2" type="ORF">OV079_51020</name>
</gene>
<evidence type="ECO:0000313" key="3">
    <source>
        <dbReference type="Proteomes" id="UP001150924"/>
    </source>
</evidence>
<sequence length="88" mass="9647">MLLGELVELDGATEEARGLFTAALGCLARVADDPLGPLHEADVRTRLAHAYRREGQLEPAERRSVARSSCTARPSTPKICRWCSTRRG</sequence>
<dbReference type="RefSeq" id="WP_267777833.1">
    <property type="nucleotide sequence ID" value="NZ_JAPNKE010000002.1"/>
</dbReference>
<dbReference type="Proteomes" id="UP001150924">
    <property type="component" value="Unassembled WGS sequence"/>
</dbReference>
<comment type="caution">
    <text evidence="2">The sequence shown here is derived from an EMBL/GenBank/DDBJ whole genome shotgun (WGS) entry which is preliminary data.</text>
</comment>
<evidence type="ECO:0008006" key="4">
    <source>
        <dbReference type="Google" id="ProtNLM"/>
    </source>
</evidence>
<dbReference type="EMBL" id="JAPNKE010000002">
    <property type="protein sequence ID" value="MCY1013726.1"/>
    <property type="molecule type" value="Genomic_DNA"/>
</dbReference>
<feature type="region of interest" description="Disordered" evidence="1">
    <location>
        <begin position="54"/>
        <end position="76"/>
    </location>
</feature>
<evidence type="ECO:0000313" key="2">
    <source>
        <dbReference type="EMBL" id="MCY1013726.1"/>
    </source>
</evidence>